<name>A0A645DIT6_9ZZZZ</name>
<sequence>MRGDRGDDDDERSSRPADLDPAAAEERDQESRRDRGVEAPLRRQAAGNGERHGQRQRHHADGDPRKQVRLKGLQIITLQIGK</sequence>
<feature type="compositionally biased region" description="Basic and acidic residues" evidence="1">
    <location>
        <begin position="49"/>
        <end position="66"/>
    </location>
</feature>
<accession>A0A645DIT6</accession>
<reference evidence="2" key="1">
    <citation type="submission" date="2019-08" db="EMBL/GenBank/DDBJ databases">
        <authorList>
            <person name="Kucharzyk K."/>
            <person name="Murdoch R.W."/>
            <person name="Higgins S."/>
            <person name="Loffler F."/>
        </authorList>
    </citation>
    <scope>NUCLEOTIDE SEQUENCE</scope>
</reference>
<dbReference type="EMBL" id="VSSQ01036448">
    <property type="protein sequence ID" value="MPM88938.1"/>
    <property type="molecule type" value="Genomic_DNA"/>
</dbReference>
<evidence type="ECO:0000313" key="2">
    <source>
        <dbReference type="EMBL" id="MPM88938.1"/>
    </source>
</evidence>
<dbReference type="AlphaFoldDB" id="A0A645DIT6"/>
<organism evidence="2">
    <name type="scientific">bioreactor metagenome</name>
    <dbReference type="NCBI Taxonomy" id="1076179"/>
    <lineage>
        <taxon>unclassified sequences</taxon>
        <taxon>metagenomes</taxon>
        <taxon>ecological metagenomes</taxon>
    </lineage>
</organism>
<comment type="caution">
    <text evidence="2">The sequence shown here is derived from an EMBL/GenBank/DDBJ whole genome shotgun (WGS) entry which is preliminary data.</text>
</comment>
<feature type="compositionally biased region" description="Basic and acidic residues" evidence="1">
    <location>
        <begin position="12"/>
        <end position="41"/>
    </location>
</feature>
<evidence type="ECO:0000256" key="1">
    <source>
        <dbReference type="SAM" id="MobiDB-lite"/>
    </source>
</evidence>
<gene>
    <name evidence="2" type="ORF">SDC9_136042</name>
</gene>
<feature type="compositionally biased region" description="Acidic residues" evidence="1">
    <location>
        <begin position="1"/>
        <end position="11"/>
    </location>
</feature>
<protein>
    <submittedName>
        <fullName evidence="2">Uncharacterized protein</fullName>
    </submittedName>
</protein>
<feature type="region of interest" description="Disordered" evidence="1">
    <location>
        <begin position="1"/>
        <end position="68"/>
    </location>
</feature>
<proteinExistence type="predicted"/>